<reference evidence="2" key="1">
    <citation type="submission" date="2015-11" db="EMBL/GenBank/DDBJ databases">
        <title>Complete genome sequence of a polyethylene glycol-degrading strain Sphingopyxis terrae strain 203-1 (NBRC 15098).</title>
        <authorList>
            <person name="Yoshiyuki O."/>
            <person name="Shouta N."/>
            <person name="Nagata Y."/>
            <person name="Numata M."/>
            <person name="Tsuchikane K."/>
            <person name="Hosoyama A."/>
            <person name="Yamazoe A."/>
            <person name="Tsuda M."/>
            <person name="Fujita N."/>
            <person name="Kawai F."/>
        </authorList>
    </citation>
    <scope>NUCLEOTIDE SEQUENCE [LARGE SCALE GENOMIC DNA]</scope>
    <source>
        <strain evidence="2">203-1</strain>
    </source>
</reference>
<dbReference type="EMBL" id="CP013342">
    <property type="protein sequence ID" value="AMU93223.1"/>
    <property type="molecule type" value="Genomic_DNA"/>
</dbReference>
<dbReference type="AlphaFoldDB" id="A0A142VTV3"/>
<dbReference type="KEGG" id="ster:AOA14_01225"/>
<reference evidence="1 2" key="2">
    <citation type="journal article" date="2016" name="Genome Announc.">
        <title>Complete Genome Sequence of Sphingopyxis terrae Strain 203-1 (NBRC 111660), a Polyethylene Glycol Degrader.</title>
        <authorList>
            <person name="Ohtsubo Y."/>
            <person name="Nonoyama S."/>
            <person name="Nagata Y."/>
            <person name="Numata M."/>
            <person name="Tsuchikane K."/>
            <person name="Hosoyama A."/>
            <person name="Yamazoe A."/>
            <person name="Tsuda M."/>
            <person name="Fujita N."/>
            <person name="Kawai F."/>
        </authorList>
    </citation>
    <scope>NUCLEOTIDE SEQUENCE [LARGE SCALE GENOMIC DNA]</scope>
    <source>
        <strain evidence="1 2">203-1</strain>
    </source>
</reference>
<name>A0A142VTV3_9SPHN</name>
<dbReference type="STRING" id="1219058.AOA14_01225"/>
<protein>
    <submittedName>
        <fullName evidence="1">Uncharacterized protein</fullName>
    </submittedName>
</protein>
<organism evidence="1 2">
    <name type="scientific">Sphingopyxis terrae subsp. terrae NBRC 15098</name>
    <dbReference type="NCBI Taxonomy" id="1219058"/>
    <lineage>
        <taxon>Bacteria</taxon>
        <taxon>Pseudomonadati</taxon>
        <taxon>Pseudomonadota</taxon>
        <taxon>Alphaproteobacteria</taxon>
        <taxon>Sphingomonadales</taxon>
        <taxon>Sphingomonadaceae</taxon>
        <taxon>Sphingopyxis</taxon>
    </lineage>
</organism>
<dbReference type="RefSeq" id="WP_062900445.1">
    <property type="nucleotide sequence ID" value="NZ_CP013342.1"/>
</dbReference>
<accession>A0A142VTV3</accession>
<proteinExistence type="predicted"/>
<evidence type="ECO:0000313" key="2">
    <source>
        <dbReference type="Proteomes" id="UP000076234"/>
    </source>
</evidence>
<sequence length="158" mass="18190">MKIELRRITYNAALSQETSAYTADVYIDGELAFHARNQGTGGADFFHKVGRWTEMEVNQWLVANRPQQSFGKFTYDHDLEVEVGDLLARELERRRLKRLMRTFVVTIERGQIFQYPLRKRPADTIISAVLATNPDAIIVNGARDDLLRQALDIHLSQK</sequence>
<gene>
    <name evidence="1" type="ORF">AOA14_01225</name>
</gene>
<evidence type="ECO:0000313" key="1">
    <source>
        <dbReference type="EMBL" id="AMU93223.1"/>
    </source>
</evidence>
<dbReference type="Proteomes" id="UP000076234">
    <property type="component" value="Chromosome"/>
</dbReference>